<comment type="caution">
    <text evidence="1">The sequence shown here is derived from an EMBL/GenBank/DDBJ whole genome shotgun (WGS) entry which is preliminary data.</text>
</comment>
<dbReference type="Pfam" id="PF08615">
    <property type="entry name" value="RNase_H2_suC"/>
    <property type="match status" value="1"/>
</dbReference>
<protein>
    <submittedName>
        <fullName evidence="1">Ribonuclease H1 small subunit</fullName>
    </submittedName>
</protein>
<evidence type="ECO:0000313" key="1">
    <source>
        <dbReference type="EMBL" id="ORY60437.1"/>
    </source>
</evidence>
<organism evidence="1 2">
    <name type="scientific">Neocallimastix californiae</name>
    <dbReference type="NCBI Taxonomy" id="1754190"/>
    <lineage>
        <taxon>Eukaryota</taxon>
        <taxon>Fungi</taxon>
        <taxon>Fungi incertae sedis</taxon>
        <taxon>Chytridiomycota</taxon>
        <taxon>Chytridiomycota incertae sedis</taxon>
        <taxon>Neocallimastigomycetes</taxon>
        <taxon>Neocallimastigales</taxon>
        <taxon>Neocallimastigaceae</taxon>
        <taxon>Neocallimastix</taxon>
    </lineage>
</organism>
<gene>
    <name evidence="1" type="ORF">LY90DRAFT_668642</name>
</gene>
<dbReference type="GO" id="GO:0032299">
    <property type="term" value="C:ribonuclease H2 complex"/>
    <property type="evidence" value="ECO:0007669"/>
    <property type="project" value="InterPro"/>
</dbReference>
<dbReference type="PANTHER" id="PTHR47204:SF1">
    <property type="entry name" value="RIBONUCLEASE H2 SUBUNIT C"/>
    <property type="match status" value="1"/>
</dbReference>
<dbReference type="Proteomes" id="UP000193920">
    <property type="component" value="Unassembled WGS sequence"/>
</dbReference>
<reference evidence="1 2" key="1">
    <citation type="submission" date="2016-08" db="EMBL/GenBank/DDBJ databases">
        <title>A Parts List for Fungal Cellulosomes Revealed by Comparative Genomics.</title>
        <authorList>
            <consortium name="DOE Joint Genome Institute"/>
            <person name="Haitjema C.H."/>
            <person name="Gilmore S.P."/>
            <person name="Henske J.K."/>
            <person name="Solomon K.V."/>
            <person name="De Groot R."/>
            <person name="Kuo A."/>
            <person name="Mondo S.J."/>
            <person name="Salamov A.A."/>
            <person name="Labutti K."/>
            <person name="Zhao Z."/>
            <person name="Chiniquy J."/>
            <person name="Barry K."/>
            <person name="Brewer H.M."/>
            <person name="Purvine S.O."/>
            <person name="Wright A.T."/>
            <person name="Boxma B."/>
            <person name="Van Alen T."/>
            <person name="Hackstein J.H."/>
            <person name="Baker S.E."/>
            <person name="Grigoriev I.V."/>
            <person name="O'Malley M.A."/>
        </authorList>
    </citation>
    <scope>NUCLEOTIDE SEQUENCE [LARGE SCALE GENOMIC DNA]</scope>
    <source>
        <strain evidence="1 2">G1</strain>
    </source>
</reference>
<sequence>MEYIIDSKSLNKCKELKSKEVNLLPCNIEYSGPAEVDSYFIIKDTDEVNNNDQKVYISAFRGRGLKGVESNTTNYTGYVLKKCNVEDFPNEKFENSVKKVFKAEKKFNSFMIWNHDYTPTFDNNPCLKSLAWLEVASAINESS</sequence>
<dbReference type="InterPro" id="IPR013924">
    <property type="entry name" value="RNase_H2_suC"/>
</dbReference>
<dbReference type="PANTHER" id="PTHR47204">
    <property type="entry name" value="OS02G0168900 PROTEIN"/>
    <property type="match status" value="1"/>
</dbReference>
<dbReference type="OrthoDB" id="6222486at2759"/>
<keyword evidence="2" id="KW-1185">Reference proteome</keyword>
<evidence type="ECO:0000313" key="2">
    <source>
        <dbReference type="Proteomes" id="UP000193920"/>
    </source>
</evidence>
<dbReference type="GO" id="GO:0006401">
    <property type="term" value="P:RNA catabolic process"/>
    <property type="evidence" value="ECO:0007669"/>
    <property type="project" value="InterPro"/>
</dbReference>
<dbReference type="EMBL" id="MCOG01000061">
    <property type="protein sequence ID" value="ORY60437.1"/>
    <property type="molecule type" value="Genomic_DNA"/>
</dbReference>
<dbReference type="CDD" id="cd09271">
    <property type="entry name" value="RNase_H2-C"/>
    <property type="match status" value="1"/>
</dbReference>
<accession>A0A1Y2DME8</accession>
<name>A0A1Y2DME8_9FUNG</name>
<dbReference type="STRING" id="1754190.A0A1Y2DME8"/>
<dbReference type="AlphaFoldDB" id="A0A1Y2DME8"/>
<proteinExistence type="predicted"/>
<dbReference type="Gene3D" id="2.40.128.680">
    <property type="match status" value="1"/>
</dbReference>